<dbReference type="GO" id="GO:0006826">
    <property type="term" value="P:iron ion transport"/>
    <property type="evidence" value="ECO:0007669"/>
    <property type="project" value="InterPro"/>
</dbReference>
<dbReference type="GO" id="GO:0008198">
    <property type="term" value="F:ferrous iron binding"/>
    <property type="evidence" value="ECO:0007669"/>
    <property type="project" value="TreeGrafter"/>
</dbReference>
<dbReference type="InterPro" id="IPR009040">
    <property type="entry name" value="Ferritin-like_diiron"/>
</dbReference>
<keyword evidence="3 5" id="KW-0479">Metal-binding</keyword>
<evidence type="ECO:0000256" key="1">
    <source>
        <dbReference type="ARBA" id="ARBA00007513"/>
    </source>
</evidence>
<dbReference type="CDD" id="cd01056">
    <property type="entry name" value="Euk_Ferritin"/>
    <property type="match status" value="1"/>
</dbReference>
<evidence type="ECO:0000256" key="2">
    <source>
        <dbReference type="ARBA" id="ARBA00022434"/>
    </source>
</evidence>
<evidence type="ECO:0000256" key="3">
    <source>
        <dbReference type="ARBA" id="ARBA00022723"/>
    </source>
</evidence>
<feature type="binding site" evidence="5">
    <location>
        <position position="104"/>
    </location>
    <ligand>
        <name>Fe cation</name>
        <dbReference type="ChEBI" id="CHEBI:24875"/>
        <label>1</label>
    </ligand>
</feature>
<evidence type="ECO:0000256" key="5">
    <source>
        <dbReference type="PIRSR" id="PIRSR601519-1"/>
    </source>
</evidence>
<dbReference type="InterPro" id="IPR014034">
    <property type="entry name" value="Ferritin_CS"/>
</dbReference>
<evidence type="ECO:0000256" key="4">
    <source>
        <dbReference type="ARBA" id="ARBA00023004"/>
    </source>
</evidence>
<dbReference type="AlphaFoldDB" id="A0AAD4MPQ3"/>
<comment type="caution">
    <text evidence="8">The sequence shown here is derived from an EMBL/GenBank/DDBJ whole genome shotgun (WGS) entry which is preliminary data.</text>
</comment>
<dbReference type="GO" id="GO:0005737">
    <property type="term" value="C:cytoplasm"/>
    <property type="evidence" value="ECO:0007669"/>
    <property type="project" value="TreeGrafter"/>
</dbReference>
<dbReference type="PROSITE" id="PS50905">
    <property type="entry name" value="FERRITIN_LIKE"/>
    <property type="match status" value="1"/>
</dbReference>
<keyword evidence="4 5" id="KW-0408">Iron</keyword>
<dbReference type="SUPFAM" id="SSF47240">
    <property type="entry name" value="Ferritin-like"/>
    <property type="match status" value="1"/>
</dbReference>
<reference evidence="8" key="1">
    <citation type="submission" date="2022-01" db="EMBL/GenBank/DDBJ databases">
        <title>Genome Sequence Resource for Two Populations of Ditylenchus destructor, the Migratory Endoparasitic Phytonematode.</title>
        <authorList>
            <person name="Zhang H."/>
            <person name="Lin R."/>
            <person name="Xie B."/>
        </authorList>
    </citation>
    <scope>NUCLEOTIDE SEQUENCE</scope>
    <source>
        <strain evidence="8">BazhouSP</strain>
    </source>
</reference>
<dbReference type="PANTHER" id="PTHR11431:SF75">
    <property type="entry name" value="FERRITIN"/>
    <property type="match status" value="1"/>
</dbReference>
<dbReference type="PROSITE" id="PS00204">
    <property type="entry name" value="FERRITIN_2"/>
    <property type="match status" value="1"/>
</dbReference>
<evidence type="ECO:0000313" key="9">
    <source>
        <dbReference type="Proteomes" id="UP001201812"/>
    </source>
</evidence>
<dbReference type="GO" id="GO:0006879">
    <property type="term" value="P:intracellular iron ion homeostasis"/>
    <property type="evidence" value="ECO:0007669"/>
    <property type="project" value="UniProtKB-KW"/>
</dbReference>
<dbReference type="PANTHER" id="PTHR11431">
    <property type="entry name" value="FERRITIN"/>
    <property type="match status" value="1"/>
</dbReference>
<dbReference type="InterPro" id="IPR001519">
    <property type="entry name" value="Ferritin"/>
</dbReference>
<dbReference type="Pfam" id="PF00210">
    <property type="entry name" value="Ferritin"/>
    <property type="match status" value="1"/>
</dbReference>
<keyword evidence="6" id="KW-0560">Oxidoreductase</keyword>
<evidence type="ECO:0000313" key="8">
    <source>
        <dbReference type="EMBL" id="KAI1700199.1"/>
    </source>
</evidence>
<gene>
    <name evidence="8" type="ORF">DdX_16867</name>
</gene>
<comment type="function">
    <text evidence="6">Stores iron in a soluble, non-toxic, readily available form. Important for iron homeostasis. Iron is taken up in the ferrous form and deposited as ferric hydroxides after oxidation.</text>
</comment>
<feature type="domain" description="Ferritin-like diiron" evidence="7">
    <location>
        <begin position="7"/>
        <end position="156"/>
    </location>
</feature>
<keyword evidence="9" id="KW-1185">Reference proteome</keyword>
<dbReference type="InterPro" id="IPR012347">
    <property type="entry name" value="Ferritin-like"/>
</dbReference>
<dbReference type="EMBL" id="JAKKPZ010000153">
    <property type="protein sequence ID" value="KAI1700199.1"/>
    <property type="molecule type" value="Genomic_DNA"/>
</dbReference>
<name>A0AAD4MPQ3_9BILA</name>
<dbReference type="InterPro" id="IPR008331">
    <property type="entry name" value="Ferritin_DPS_dom"/>
</dbReference>
<proteinExistence type="inferred from homology"/>
<dbReference type="InterPro" id="IPR009078">
    <property type="entry name" value="Ferritin-like_SF"/>
</dbReference>
<evidence type="ECO:0000256" key="6">
    <source>
        <dbReference type="RuleBase" id="RU361145"/>
    </source>
</evidence>
<dbReference type="Proteomes" id="UP001201812">
    <property type="component" value="Unassembled WGS sequence"/>
</dbReference>
<dbReference type="EC" id="1.16.3.1" evidence="6"/>
<protein>
    <recommendedName>
        <fullName evidence="6">Ferritin</fullName>
        <ecNumber evidence="6">1.16.3.1</ecNumber>
    </recommendedName>
</protein>
<dbReference type="FunFam" id="1.20.1260.10:FF:000002">
    <property type="entry name" value="Ferritin, mitochondrial"/>
    <property type="match status" value="1"/>
</dbReference>
<evidence type="ECO:0000259" key="7">
    <source>
        <dbReference type="PROSITE" id="PS50905"/>
    </source>
</evidence>
<comment type="catalytic activity">
    <reaction evidence="6">
        <text>4 Fe(2+) + O2 + 4 H(+) = 4 Fe(3+) + 2 H2O</text>
        <dbReference type="Rhea" id="RHEA:11148"/>
        <dbReference type="ChEBI" id="CHEBI:15377"/>
        <dbReference type="ChEBI" id="CHEBI:15378"/>
        <dbReference type="ChEBI" id="CHEBI:15379"/>
        <dbReference type="ChEBI" id="CHEBI:29033"/>
        <dbReference type="ChEBI" id="CHEBI:29034"/>
        <dbReference type="EC" id="1.16.3.1"/>
    </reaction>
</comment>
<dbReference type="Gene3D" id="1.20.1260.10">
    <property type="match status" value="1"/>
</dbReference>
<dbReference type="GO" id="GO:0004322">
    <property type="term" value="F:ferroxidase activity"/>
    <property type="evidence" value="ECO:0007669"/>
    <property type="project" value="UniProtKB-EC"/>
</dbReference>
<dbReference type="GO" id="GO:0008199">
    <property type="term" value="F:ferric iron binding"/>
    <property type="evidence" value="ECO:0007669"/>
    <property type="project" value="InterPro"/>
</dbReference>
<sequence length="224" mass="26202">MTSQIRQNFQDECITGINNVINTYMRGAYCCMSLWQYFCRDDMALYNVGRFFECVGEIKSRKARQLICYMNQRGGRVIFKDITAPEKNEWGTVQEACEKVLECEKTLNQELLRLHDLAEKNKDWQLCDYLEKNFLKDMVKHIEELGWIITNLRRVGKGVGEFLFDAHYFTDTGKIHTPNLVNEDVMNRCKYLVTQDVKNRCLGGMSVDAEGVQKCMKNFTIRDL</sequence>
<accession>A0AAD4MPQ3</accession>
<organism evidence="8 9">
    <name type="scientific">Ditylenchus destructor</name>
    <dbReference type="NCBI Taxonomy" id="166010"/>
    <lineage>
        <taxon>Eukaryota</taxon>
        <taxon>Metazoa</taxon>
        <taxon>Ecdysozoa</taxon>
        <taxon>Nematoda</taxon>
        <taxon>Chromadorea</taxon>
        <taxon>Rhabditida</taxon>
        <taxon>Tylenchina</taxon>
        <taxon>Tylenchomorpha</taxon>
        <taxon>Sphaerularioidea</taxon>
        <taxon>Anguinidae</taxon>
        <taxon>Anguininae</taxon>
        <taxon>Ditylenchus</taxon>
    </lineage>
</organism>
<keyword evidence="2 6" id="KW-0409">Iron storage</keyword>
<comment type="similarity">
    <text evidence="1 6">Belongs to the ferritin family.</text>
</comment>